<keyword evidence="1" id="KW-1133">Transmembrane helix</keyword>
<dbReference type="RefSeq" id="WP_155172603.1">
    <property type="nucleotide sequence ID" value="NZ_BAAAFL010000008.1"/>
</dbReference>
<dbReference type="EMBL" id="SMLW01000552">
    <property type="protein sequence ID" value="MTI25940.1"/>
    <property type="molecule type" value="Genomic_DNA"/>
</dbReference>
<feature type="transmembrane region" description="Helical" evidence="1">
    <location>
        <begin position="51"/>
        <end position="74"/>
    </location>
</feature>
<organism evidence="2 3">
    <name type="scientific">Fulvivirga kasyanovii</name>
    <dbReference type="NCBI Taxonomy" id="396812"/>
    <lineage>
        <taxon>Bacteria</taxon>
        <taxon>Pseudomonadati</taxon>
        <taxon>Bacteroidota</taxon>
        <taxon>Cytophagia</taxon>
        <taxon>Cytophagales</taxon>
        <taxon>Fulvivirgaceae</taxon>
        <taxon>Fulvivirga</taxon>
    </lineage>
</organism>
<gene>
    <name evidence="2" type="ORF">E1163_13370</name>
</gene>
<name>A0ABW9RS97_9BACT</name>
<keyword evidence="1" id="KW-0812">Transmembrane</keyword>
<comment type="caution">
    <text evidence="2">The sequence shown here is derived from an EMBL/GenBank/DDBJ whole genome shotgun (WGS) entry which is preliminary data.</text>
</comment>
<evidence type="ECO:0008006" key="4">
    <source>
        <dbReference type="Google" id="ProtNLM"/>
    </source>
</evidence>
<sequence length="175" mass="20143">MTCFKEEQPLGTVKLWTILMTISVVTVAGIMYVFYMQLQLKQPVDDRLSDLWLIVSGVMALLVITLVVWLVLAGKLQTEVTKRRIRYRFPPFIWNWKIIKADEIQNFEISNYYAAKELKGHGYQKLGQAKALSVSGNMGLRLTYYTGKKLLLGTQKPEKLKRAMEQLMKKGEDHG</sequence>
<keyword evidence="1" id="KW-0472">Membrane</keyword>
<evidence type="ECO:0000313" key="2">
    <source>
        <dbReference type="EMBL" id="MTI25940.1"/>
    </source>
</evidence>
<keyword evidence="3" id="KW-1185">Reference proteome</keyword>
<dbReference type="Proteomes" id="UP000798808">
    <property type="component" value="Unassembled WGS sequence"/>
</dbReference>
<protein>
    <recommendedName>
        <fullName evidence="4">PH domain-containing protein</fullName>
    </recommendedName>
</protein>
<feature type="transmembrane region" description="Helical" evidence="1">
    <location>
        <begin position="15"/>
        <end position="35"/>
    </location>
</feature>
<reference evidence="2 3" key="1">
    <citation type="submission" date="2019-02" db="EMBL/GenBank/DDBJ databases">
        <authorList>
            <person name="Goldberg S.R."/>
            <person name="Haltli B.A."/>
            <person name="Correa H."/>
            <person name="Russell K.G."/>
        </authorList>
    </citation>
    <scope>NUCLEOTIDE SEQUENCE [LARGE SCALE GENOMIC DNA]</scope>
    <source>
        <strain evidence="2 3">JCM 16186</strain>
    </source>
</reference>
<evidence type="ECO:0000256" key="1">
    <source>
        <dbReference type="SAM" id="Phobius"/>
    </source>
</evidence>
<accession>A0ABW9RS97</accession>
<evidence type="ECO:0000313" key="3">
    <source>
        <dbReference type="Proteomes" id="UP000798808"/>
    </source>
</evidence>
<proteinExistence type="predicted"/>